<feature type="region of interest" description="Disordered" evidence="8">
    <location>
        <begin position="1"/>
        <end position="123"/>
    </location>
</feature>
<keyword evidence="4 11" id="KW-0808">Transferase</keyword>
<dbReference type="Pfam" id="PF13231">
    <property type="entry name" value="PMT_2"/>
    <property type="match status" value="1"/>
</dbReference>
<keyword evidence="7 9" id="KW-0472">Membrane</keyword>
<evidence type="ECO:0000256" key="7">
    <source>
        <dbReference type="ARBA" id="ARBA00023136"/>
    </source>
</evidence>
<evidence type="ECO:0000259" key="10">
    <source>
        <dbReference type="Pfam" id="PF13231"/>
    </source>
</evidence>
<evidence type="ECO:0000313" key="11">
    <source>
        <dbReference type="EMBL" id="SHJ35143.1"/>
    </source>
</evidence>
<dbReference type="GO" id="GO:0009103">
    <property type="term" value="P:lipopolysaccharide biosynthetic process"/>
    <property type="evidence" value="ECO:0007669"/>
    <property type="project" value="UniProtKB-ARBA"/>
</dbReference>
<evidence type="ECO:0000256" key="2">
    <source>
        <dbReference type="ARBA" id="ARBA00022475"/>
    </source>
</evidence>
<feature type="transmembrane region" description="Helical" evidence="9">
    <location>
        <begin position="281"/>
        <end position="308"/>
    </location>
</feature>
<keyword evidence="12" id="KW-1185">Reference proteome</keyword>
<dbReference type="EMBL" id="FQZT01000007">
    <property type="protein sequence ID" value="SHJ35143.1"/>
    <property type="molecule type" value="Genomic_DNA"/>
</dbReference>
<feature type="transmembrane region" description="Helical" evidence="9">
    <location>
        <begin position="429"/>
        <end position="451"/>
    </location>
</feature>
<evidence type="ECO:0000256" key="9">
    <source>
        <dbReference type="SAM" id="Phobius"/>
    </source>
</evidence>
<feature type="transmembrane region" description="Helical" evidence="9">
    <location>
        <begin position="134"/>
        <end position="152"/>
    </location>
</feature>
<feature type="transmembrane region" description="Helical" evidence="9">
    <location>
        <begin position="463"/>
        <end position="485"/>
    </location>
</feature>
<dbReference type="STRING" id="1122189.SAMN02745165_02152"/>
<dbReference type="PANTHER" id="PTHR33908">
    <property type="entry name" value="MANNOSYLTRANSFERASE YKCB-RELATED"/>
    <property type="match status" value="1"/>
</dbReference>
<evidence type="ECO:0000256" key="8">
    <source>
        <dbReference type="SAM" id="MobiDB-lite"/>
    </source>
</evidence>
<feature type="transmembrane region" description="Helical" evidence="9">
    <location>
        <begin position="320"/>
        <end position="338"/>
    </location>
</feature>
<evidence type="ECO:0000256" key="1">
    <source>
        <dbReference type="ARBA" id="ARBA00004651"/>
    </source>
</evidence>
<feature type="compositionally biased region" description="Acidic residues" evidence="8">
    <location>
        <begin position="40"/>
        <end position="114"/>
    </location>
</feature>
<keyword evidence="5 9" id="KW-0812">Transmembrane</keyword>
<dbReference type="AlphaFoldDB" id="A0A1M6IL78"/>
<sequence>MTDTPKNNPETEEGKKAPNFDEEILDAELIPEDDNKAETEETPATDAADEQEEPEDGSDQVEEEDESDNDLEDPDDEDYEYEDDEDQDEETDEETDEAAEDELAEAEEASDGEEPVAAAAPAEPKKKNFRWDSMFLMLLTCITLIRLGYLYITPLDLSAEESYFWDWSRHLDLGYHGHPPLIAWINAAAASILGVSAQAVRIPAVIFGGLGLVGVYFCGRRMFNGEVAFWAVAAWLATPLTAAIGLTMNTEALLLCFWSLALYTLWRTLDNEQPKTFWWLATMLMIALGALSSQLMLAFPALMFGYLLLSADRRHLVKKWPWLMTIGSILCILPNLWWNYQHHWAGFKVATTGSTPTLISYAKELFAQLAMLTPITWLLLIFLFFSLLLRCFRWQKQTKFLFFFSAIGLIAYLGVGYKLGVAPNWPATFYPAGMLLLAAWGCGEIGAGFLNGLRSWFPRGVKLGIALTFIAYLLPFILQLGFLPLGEKDPTAPFKGWQQLGKDVGERLQKQPRADETFILSPLRDYPAATAFYVPGNPQTYQWPDSTEAHASQYTLWTGPVDKLGWDALILHDANTPLPEDLVAAFEKIAPLGEQSIKIGAGGERKYTMWRGENLLSWPE</sequence>
<evidence type="ECO:0000256" key="5">
    <source>
        <dbReference type="ARBA" id="ARBA00022692"/>
    </source>
</evidence>
<evidence type="ECO:0000256" key="3">
    <source>
        <dbReference type="ARBA" id="ARBA00022676"/>
    </source>
</evidence>
<feature type="transmembrane region" description="Helical" evidence="9">
    <location>
        <begin position="365"/>
        <end position="388"/>
    </location>
</feature>
<evidence type="ECO:0000256" key="6">
    <source>
        <dbReference type="ARBA" id="ARBA00022989"/>
    </source>
</evidence>
<evidence type="ECO:0000256" key="4">
    <source>
        <dbReference type="ARBA" id="ARBA00022679"/>
    </source>
</evidence>
<comment type="subcellular location">
    <subcellularLocation>
        <location evidence="1">Cell membrane</location>
        <topology evidence="1">Multi-pass membrane protein</topology>
    </subcellularLocation>
</comment>
<dbReference type="InterPro" id="IPR050297">
    <property type="entry name" value="LipidA_mod_glycosyltrf_83"/>
</dbReference>
<evidence type="ECO:0000313" key="12">
    <source>
        <dbReference type="Proteomes" id="UP000184171"/>
    </source>
</evidence>
<keyword evidence="6 9" id="KW-1133">Transmembrane helix</keyword>
<feature type="compositionally biased region" description="Acidic residues" evidence="8">
    <location>
        <begin position="20"/>
        <end position="32"/>
    </location>
</feature>
<feature type="transmembrane region" description="Helical" evidence="9">
    <location>
        <begin position="204"/>
        <end position="222"/>
    </location>
</feature>
<keyword evidence="3" id="KW-0328">Glycosyltransferase</keyword>
<name>A0A1M6IL78_MALRU</name>
<reference evidence="11 12" key="1">
    <citation type="submission" date="2016-11" db="EMBL/GenBank/DDBJ databases">
        <authorList>
            <person name="Jaros S."/>
            <person name="Januszkiewicz K."/>
            <person name="Wedrychowicz H."/>
        </authorList>
    </citation>
    <scope>NUCLEOTIDE SEQUENCE [LARGE SCALE GENOMIC DNA]</scope>
    <source>
        <strain evidence="11 12">DSM 5091</strain>
    </source>
</reference>
<feature type="transmembrane region" description="Helical" evidence="9">
    <location>
        <begin position="228"/>
        <end position="245"/>
    </location>
</feature>
<dbReference type="InterPro" id="IPR038731">
    <property type="entry name" value="RgtA/B/C-like"/>
</dbReference>
<feature type="domain" description="Glycosyltransferase RgtA/B/C/D-like" evidence="10">
    <location>
        <begin position="178"/>
        <end position="338"/>
    </location>
</feature>
<dbReference type="GO" id="GO:0005886">
    <property type="term" value="C:plasma membrane"/>
    <property type="evidence" value="ECO:0007669"/>
    <property type="project" value="UniProtKB-SubCell"/>
</dbReference>
<accession>A0A1M6IL78</accession>
<protein>
    <submittedName>
        <fullName evidence="11">4-amino-4-deoxy-L-arabinose transferase</fullName>
    </submittedName>
</protein>
<feature type="transmembrane region" description="Helical" evidence="9">
    <location>
        <begin position="400"/>
        <end position="417"/>
    </location>
</feature>
<dbReference type="RefSeq" id="WP_072908735.1">
    <property type="nucleotide sequence ID" value="NZ_FQZT01000007.1"/>
</dbReference>
<keyword evidence="2" id="KW-1003">Cell membrane</keyword>
<dbReference type="Proteomes" id="UP000184171">
    <property type="component" value="Unassembled WGS sequence"/>
</dbReference>
<proteinExistence type="predicted"/>
<gene>
    <name evidence="11" type="ORF">SAMN02745165_02152</name>
</gene>
<dbReference type="OrthoDB" id="9802649at2"/>
<organism evidence="11 12">
    <name type="scientific">Malonomonas rubra DSM 5091</name>
    <dbReference type="NCBI Taxonomy" id="1122189"/>
    <lineage>
        <taxon>Bacteria</taxon>
        <taxon>Pseudomonadati</taxon>
        <taxon>Thermodesulfobacteriota</taxon>
        <taxon>Desulfuromonadia</taxon>
        <taxon>Desulfuromonadales</taxon>
        <taxon>Geopsychrobacteraceae</taxon>
        <taxon>Malonomonas</taxon>
    </lineage>
</organism>
<dbReference type="GO" id="GO:0016763">
    <property type="term" value="F:pentosyltransferase activity"/>
    <property type="evidence" value="ECO:0007669"/>
    <property type="project" value="TreeGrafter"/>
</dbReference>
<dbReference type="PANTHER" id="PTHR33908:SF11">
    <property type="entry name" value="MEMBRANE PROTEIN"/>
    <property type="match status" value="1"/>
</dbReference>